<proteinExistence type="predicted"/>
<evidence type="ECO:0000313" key="1">
    <source>
        <dbReference type="EMBL" id="KAJ9105303.1"/>
    </source>
</evidence>
<accession>A0ACC2W1Q7</accession>
<dbReference type="Proteomes" id="UP001227268">
    <property type="component" value="Unassembled WGS sequence"/>
</dbReference>
<dbReference type="EMBL" id="JASBWT010000004">
    <property type="protein sequence ID" value="KAJ9105303.1"/>
    <property type="molecule type" value="Genomic_DNA"/>
</dbReference>
<reference evidence="1" key="1">
    <citation type="submission" date="2023-04" db="EMBL/GenBank/DDBJ databases">
        <title>Draft Genome sequencing of Naganishia species isolated from polar environments using Oxford Nanopore Technology.</title>
        <authorList>
            <person name="Leo P."/>
            <person name="Venkateswaran K."/>
        </authorList>
    </citation>
    <scope>NUCLEOTIDE SEQUENCE</scope>
    <source>
        <strain evidence="1">MNA-CCFEE 5423</strain>
    </source>
</reference>
<evidence type="ECO:0000313" key="2">
    <source>
        <dbReference type="Proteomes" id="UP001227268"/>
    </source>
</evidence>
<keyword evidence="2" id="KW-1185">Reference proteome</keyword>
<organism evidence="1 2">
    <name type="scientific">Naganishia friedmannii</name>
    <dbReference type="NCBI Taxonomy" id="89922"/>
    <lineage>
        <taxon>Eukaryota</taxon>
        <taxon>Fungi</taxon>
        <taxon>Dikarya</taxon>
        <taxon>Basidiomycota</taxon>
        <taxon>Agaricomycotina</taxon>
        <taxon>Tremellomycetes</taxon>
        <taxon>Filobasidiales</taxon>
        <taxon>Filobasidiaceae</taxon>
        <taxon>Naganishia</taxon>
    </lineage>
</organism>
<sequence>MHAVDQGIKQESSRPNIENSSGAEMQRDPIATNGFLDIDSQGDFEGSTDSQPLRVRIQQIQIEQDTAKTTRLNDGSVFVDLNRAGSGLMEIVTEADMRSPAQAAAFVKKLQAILRRLNASDGDMEKGSLRVDANVSIHRAGTPFGTRCEIKNLNSVRFMQQALDYERRRHVAHYLAHPETAIRQETRGFNESLGKTHTLRTKEDAEDYRYMPDPNLAPMVIADVYLDRLATDLPELPGAARHRLAAEYGITHTDVDTLLSLDEFNGQGIQYFEAVVKGTSSTDKHLDGKKAVNWITHELLGRLAQREESWDAQRFPAQYLRELLCMTENGDITGSSAKNLLKHILEQNNASGQLDIGSIAKDLGLLAQGSDELEELCKAVIQKLPKEVESIRKGKVNVVMRLVGEVMKDSRGTADARKAKDILLGLIEQNKP</sequence>
<gene>
    <name evidence="1" type="ORF">QFC21_001671</name>
</gene>
<protein>
    <submittedName>
        <fullName evidence="1">Uncharacterized protein</fullName>
    </submittedName>
</protein>
<name>A0ACC2W1Q7_9TREE</name>
<comment type="caution">
    <text evidence="1">The sequence shown here is derived from an EMBL/GenBank/DDBJ whole genome shotgun (WGS) entry which is preliminary data.</text>
</comment>